<dbReference type="SUPFAM" id="SSF51735">
    <property type="entry name" value="NAD(P)-binding Rossmann-fold domains"/>
    <property type="match status" value="1"/>
</dbReference>
<proteinExistence type="predicted"/>
<protein>
    <recommendedName>
        <fullName evidence="2">NAD-dependent epimerase/dehydratase domain-containing protein</fullName>
    </recommendedName>
</protein>
<name>A0A383AJE4_9ZZZZ</name>
<evidence type="ECO:0008006" key="2">
    <source>
        <dbReference type="Google" id="ProtNLM"/>
    </source>
</evidence>
<dbReference type="InterPro" id="IPR036291">
    <property type="entry name" value="NAD(P)-bd_dom_sf"/>
</dbReference>
<dbReference type="Gene3D" id="3.40.50.720">
    <property type="entry name" value="NAD(P)-binding Rossmann-like Domain"/>
    <property type="match status" value="1"/>
</dbReference>
<reference evidence="1" key="1">
    <citation type="submission" date="2018-05" db="EMBL/GenBank/DDBJ databases">
        <authorList>
            <person name="Lanie J.A."/>
            <person name="Ng W.-L."/>
            <person name="Kazmierczak K.M."/>
            <person name="Andrzejewski T.M."/>
            <person name="Davidsen T.M."/>
            <person name="Wayne K.J."/>
            <person name="Tettelin H."/>
            <person name="Glass J.I."/>
            <person name="Rusch D."/>
            <person name="Podicherti R."/>
            <person name="Tsui H.-C.T."/>
            <person name="Winkler M.E."/>
        </authorList>
    </citation>
    <scope>NUCLEOTIDE SEQUENCE</scope>
</reference>
<organism evidence="1">
    <name type="scientific">marine metagenome</name>
    <dbReference type="NCBI Taxonomy" id="408172"/>
    <lineage>
        <taxon>unclassified sequences</taxon>
        <taxon>metagenomes</taxon>
        <taxon>ecological metagenomes</taxon>
    </lineage>
</organism>
<sequence length="54" mass="6052">MSNDRYFVTGAMGCIGAWVVRTLVQGEIPVTVFDLSDNRHRLELVMPAETLDKV</sequence>
<feature type="non-terminal residue" evidence="1">
    <location>
        <position position="54"/>
    </location>
</feature>
<dbReference type="EMBL" id="UINC01192744">
    <property type="protein sequence ID" value="SVE08036.1"/>
    <property type="molecule type" value="Genomic_DNA"/>
</dbReference>
<accession>A0A383AJE4</accession>
<gene>
    <name evidence="1" type="ORF">METZ01_LOCUS460890</name>
</gene>
<dbReference type="AlphaFoldDB" id="A0A383AJE4"/>
<evidence type="ECO:0000313" key="1">
    <source>
        <dbReference type="EMBL" id="SVE08036.1"/>
    </source>
</evidence>